<feature type="transmembrane region" description="Helical" evidence="3">
    <location>
        <begin position="126"/>
        <end position="144"/>
    </location>
</feature>
<protein>
    <submittedName>
        <fullName evidence="4">Uncharacterized protein</fullName>
    </submittedName>
</protein>
<dbReference type="HOGENOM" id="CLU_293146_0_0_3"/>
<keyword evidence="3" id="KW-0812">Transmembrane</keyword>
<dbReference type="PANTHER" id="PTHR47652">
    <property type="entry name" value="MITOCHONDRIAL IMPORT INNER MEMBRANE TRANSLOCASE SUBUNIT TIM44"/>
    <property type="match status" value="1"/>
</dbReference>
<keyword evidence="3" id="KW-0472">Membrane</keyword>
<feature type="transmembrane region" description="Helical" evidence="3">
    <location>
        <begin position="994"/>
        <end position="1021"/>
    </location>
</feature>
<accession>K9W0L5</accession>
<dbReference type="STRING" id="1173022.Cri9333_2917"/>
<dbReference type="EMBL" id="CP003620">
    <property type="protein sequence ID" value="AFZ13756.1"/>
    <property type="molecule type" value="Genomic_DNA"/>
</dbReference>
<dbReference type="RefSeq" id="WP_015203864.1">
    <property type="nucleotide sequence ID" value="NC_019753.1"/>
</dbReference>
<feature type="transmembrane region" description="Helical" evidence="3">
    <location>
        <begin position="37"/>
        <end position="55"/>
    </location>
</feature>
<dbReference type="PANTHER" id="PTHR47652:SF3">
    <property type="entry name" value="MITOCHONDRIAL IMPORT INNER MEMBRANE TRANSLOCASE SUBUNIT TIM44"/>
    <property type="match status" value="1"/>
</dbReference>
<dbReference type="AlphaFoldDB" id="K9W0L5"/>
<evidence type="ECO:0000256" key="2">
    <source>
        <dbReference type="SAM" id="MobiDB-lite"/>
    </source>
</evidence>
<feature type="coiled-coil region" evidence="1">
    <location>
        <begin position="946"/>
        <end position="984"/>
    </location>
</feature>
<feature type="transmembrane region" description="Helical" evidence="3">
    <location>
        <begin position="94"/>
        <end position="114"/>
    </location>
</feature>
<evidence type="ECO:0000313" key="4">
    <source>
        <dbReference type="EMBL" id="AFZ13756.1"/>
    </source>
</evidence>
<keyword evidence="3" id="KW-1133">Transmembrane helix</keyword>
<dbReference type="Proteomes" id="UP000010472">
    <property type="component" value="Chromosome"/>
</dbReference>
<gene>
    <name evidence="4" type="ORF">Cri9333_2917</name>
</gene>
<dbReference type="PATRIC" id="fig|1173022.3.peg.3157"/>
<dbReference type="OrthoDB" id="415154at2"/>
<organism evidence="4 5">
    <name type="scientific">Crinalium epipsammum PCC 9333</name>
    <dbReference type="NCBI Taxonomy" id="1173022"/>
    <lineage>
        <taxon>Bacteria</taxon>
        <taxon>Bacillati</taxon>
        <taxon>Cyanobacteriota</taxon>
        <taxon>Cyanophyceae</taxon>
        <taxon>Gomontiellales</taxon>
        <taxon>Gomontiellaceae</taxon>
        <taxon>Crinalium</taxon>
    </lineage>
</organism>
<sequence length="1022" mass="113402">MIMLNFYSQLLGVASTPVAKQVNIPENMVTLFSSSQFFVALIAGVLMAFAFQFLLTNLSIAVGISSDGDVIDTDVDDDQPVAWSKAIRKVEGLIGVWTLFTINIALFTAAFFAVKLSLIGSPGLGAIVGVVIWSVFFLLLVWLSSSAVGSLFGSVVNTATSGMQGVMSTAATALGGSAVNKQIVNTVEASVAAVRRELGSAVDPDSIRETVDSYVQNLQAPQLNLSEIRSNFDKLLNDQQVQSLASSAIAGNINRQTFTDLVSSRTDFSKQDVDRLVDQLEAAWNNVKQQPQQTIDQSRDALTSGSEGKQLDETLYQGESSQSGMMEKVMQAGTTALVGATLNRLNLSNLDVNQVSGQLQQLAGQASDQVQKLGSQVGDKLPGLNNAIATDVENYILNTEPWHLNRETIKQEFKDVIYDAEASAGFVRPLLEQINRDSFVQFLNKRGDFSEERVAEIADQLEEIRTEVLETVKSSESQEQSQDLRSRVEDYLHSTGKEELNPEGIERDLTKLLEDPQAGVDVLQSRFSQFDRDSLVQILSQRQDISQEEADQIVGNLEGTRDRILSQAQELQDHAKSQVEQVFSKVEDYLRNTNKDELNPDAIKQDLQTLVEDPKAGLQALRERLSHFDRDTLMQLLTARGDLNEDQINQFIDQFGSVQDNILNAPQKVADTAKEQYEQLISKISEYLGNTNLEELNPDGIKQDLTTLLQDPKQGASALRQRLSQVDRETLVKLLSQREDLSEEKVNQIIDQVQDSINSIVKAPRRLASRTKETVKDFGANLESYLRNTNKDELNPDSIKRDLQLLINDPKSGMQSIGDRLSHFNRDTLVALLSQREDISEEEANRIADQIISGRDSLLEQVHKVQDTMQSVMDGTFGKIRDYLNSLNRPELNYEGIKHDFRKVFDDPEAGFDALKERLSQFDRDSLVAVLSSRQDISEEDANRIVNQIEDARDTVLKRAERLQEKAKKRIKEIKHQAKKQGEEARKAAATAAWWLFGTATTSLITAALAGAIAVGGFNLLG</sequence>
<keyword evidence="1" id="KW-0175">Coiled coil</keyword>
<evidence type="ECO:0000256" key="3">
    <source>
        <dbReference type="SAM" id="Phobius"/>
    </source>
</evidence>
<keyword evidence="5" id="KW-1185">Reference proteome</keyword>
<dbReference type="SUPFAM" id="SSF47857">
    <property type="entry name" value="Apolipophorin-III"/>
    <property type="match status" value="1"/>
</dbReference>
<reference evidence="4 5" key="1">
    <citation type="submission" date="2012-06" db="EMBL/GenBank/DDBJ databases">
        <title>Finished chromosome of genome of Crinalium epipsammum PCC 9333.</title>
        <authorList>
            <consortium name="US DOE Joint Genome Institute"/>
            <person name="Gugger M."/>
            <person name="Coursin T."/>
            <person name="Rippka R."/>
            <person name="Tandeau De Marsac N."/>
            <person name="Huntemann M."/>
            <person name="Wei C.-L."/>
            <person name="Han J."/>
            <person name="Detter J.C."/>
            <person name="Han C."/>
            <person name="Tapia R."/>
            <person name="Davenport K."/>
            <person name="Daligault H."/>
            <person name="Erkkila T."/>
            <person name="Gu W."/>
            <person name="Munk A.C.C."/>
            <person name="Teshima H."/>
            <person name="Xu Y."/>
            <person name="Chain P."/>
            <person name="Chen A."/>
            <person name="Krypides N."/>
            <person name="Mavromatis K."/>
            <person name="Markowitz V."/>
            <person name="Szeto E."/>
            <person name="Ivanova N."/>
            <person name="Mikhailova N."/>
            <person name="Ovchinnikova G."/>
            <person name="Pagani I."/>
            <person name="Pati A."/>
            <person name="Goodwin L."/>
            <person name="Peters L."/>
            <person name="Pitluck S."/>
            <person name="Woyke T."/>
            <person name="Kerfeld C."/>
        </authorList>
    </citation>
    <scope>NUCLEOTIDE SEQUENCE [LARGE SCALE GENOMIC DNA]</scope>
    <source>
        <strain evidence="4 5">PCC 9333</strain>
    </source>
</reference>
<dbReference type="KEGG" id="cep:Cri9333_2917"/>
<proteinExistence type="predicted"/>
<feature type="compositionally biased region" description="Polar residues" evidence="2">
    <location>
        <begin position="288"/>
        <end position="307"/>
    </location>
</feature>
<name>K9W0L5_9CYAN</name>
<evidence type="ECO:0000313" key="5">
    <source>
        <dbReference type="Proteomes" id="UP000010472"/>
    </source>
</evidence>
<dbReference type="eggNOG" id="COG1196">
    <property type="taxonomic scope" value="Bacteria"/>
</dbReference>
<feature type="region of interest" description="Disordered" evidence="2">
    <location>
        <begin position="288"/>
        <end position="323"/>
    </location>
</feature>
<evidence type="ECO:0000256" key="1">
    <source>
        <dbReference type="SAM" id="Coils"/>
    </source>
</evidence>